<comment type="subcellular location">
    <subcellularLocation>
        <location evidence="1">Cell inner membrane</location>
        <topology evidence="1">Multi-pass membrane protein</topology>
    </subcellularLocation>
</comment>
<feature type="transmembrane region" description="Helical" evidence="4">
    <location>
        <begin position="284"/>
        <end position="305"/>
    </location>
</feature>
<sequence length="487" mass="52738">MNSMRDDAGTSAATTATTEGEVGLPNTSWGLIKDRSRQLRDGYLDRTPRFQFILLSICFPMWGMAASMNDILITQFKAVFELSDFASAFVQSAFYGGYFLIAIPASRVIRRTSYKTGLLIGLSVYVLGCVLFFPASQVATYAVFLGSLFSIAIGLSFLETSANTYSSMIGERKKATLRLNISQTFTAVGFLGGAVLGKYLVFTDGDALHAQIANAATEAERAAITSEALGRTLDPYKVILVLLLVLVVLIAITQYPHSKPLREDASEAKAPLGETLAHLLKNRIFCAGILTQFLYVGMQTALWSFTIRLAMDLDPSINERSAASYLIAGFIAFFAGKFIANFLMTKIDEDLVLIGYAALGMLTIVYIVAVPNFTSVYAAIVASALLGPCWATIFARNLDVIEDKRFTETGGAIIVMSIIGGAFIPAVQGLLSDSLGSMRLSFLVNFFCFGAVLLFFVALRRRSLAQRTATRADATADTAGDARTEVR</sequence>
<organism evidence="5 6">
    <name type="scientific">Brachybacterium tyrofermentans</name>
    <dbReference type="NCBI Taxonomy" id="47848"/>
    <lineage>
        <taxon>Bacteria</taxon>
        <taxon>Bacillati</taxon>
        <taxon>Actinomycetota</taxon>
        <taxon>Actinomycetes</taxon>
        <taxon>Micrococcales</taxon>
        <taxon>Dermabacteraceae</taxon>
        <taxon>Brachybacterium</taxon>
    </lineage>
</organism>
<accession>A0ABW0FF91</accession>
<feature type="transmembrane region" description="Helical" evidence="4">
    <location>
        <begin position="117"/>
        <end position="135"/>
    </location>
</feature>
<feature type="transmembrane region" description="Helical" evidence="4">
    <location>
        <begin position="235"/>
        <end position="252"/>
    </location>
</feature>
<dbReference type="EMBL" id="JBHSLN010000018">
    <property type="protein sequence ID" value="MFC5296995.1"/>
    <property type="molecule type" value="Genomic_DNA"/>
</dbReference>
<proteinExistence type="predicted"/>
<feature type="transmembrane region" description="Helical" evidence="4">
    <location>
        <begin position="351"/>
        <end position="370"/>
    </location>
</feature>
<evidence type="ECO:0000313" key="6">
    <source>
        <dbReference type="Proteomes" id="UP001595937"/>
    </source>
</evidence>
<keyword evidence="4" id="KW-0472">Membrane</keyword>
<evidence type="ECO:0000256" key="4">
    <source>
        <dbReference type="SAM" id="Phobius"/>
    </source>
</evidence>
<evidence type="ECO:0000256" key="3">
    <source>
        <dbReference type="SAM" id="MobiDB-lite"/>
    </source>
</evidence>
<feature type="transmembrane region" description="Helical" evidence="4">
    <location>
        <begin position="52"/>
        <end position="73"/>
    </location>
</feature>
<evidence type="ECO:0000256" key="2">
    <source>
        <dbReference type="ARBA" id="ARBA00022475"/>
    </source>
</evidence>
<dbReference type="NCBIfam" id="TIGR00885">
    <property type="entry name" value="fucP"/>
    <property type="match status" value="1"/>
</dbReference>
<name>A0ABW0FF91_9MICO</name>
<dbReference type="CDD" id="cd17394">
    <property type="entry name" value="MFS_FucP_like"/>
    <property type="match status" value="1"/>
</dbReference>
<keyword evidence="6" id="KW-1185">Reference proteome</keyword>
<dbReference type="Gene3D" id="1.20.1250.20">
    <property type="entry name" value="MFS general substrate transporter like domains"/>
    <property type="match status" value="2"/>
</dbReference>
<gene>
    <name evidence="5" type="primary">fucP</name>
    <name evidence="5" type="ORF">ACFPK8_05680</name>
</gene>
<dbReference type="InterPro" id="IPR050375">
    <property type="entry name" value="MFS_TsgA-like"/>
</dbReference>
<evidence type="ECO:0000256" key="1">
    <source>
        <dbReference type="ARBA" id="ARBA00004429"/>
    </source>
</evidence>
<feature type="transmembrane region" description="Helical" evidence="4">
    <location>
        <begin position="141"/>
        <end position="158"/>
    </location>
</feature>
<evidence type="ECO:0000313" key="5">
    <source>
        <dbReference type="EMBL" id="MFC5296995.1"/>
    </source>
</evidence>
<feature type="compositionally biased region" description="Low complexity" evidence="3">
    <location>
        <begin position="9"/>
        <end position="18"/>
    </location>
</feature>
<dbReference type="SUPFAM" id="SSF103473">
    <property type="entry name" value="MFS general substrate transporter"/>
    <property type="match status" value="1"/>
</dbReference>
<dbReference type="PANTHER" id="PTHR43702">
    <property type="entry name" value="L-FUCOSE-PROTON SYMPORTER"/>
    <property type="match status" value="1"/>
</dbReference>
<feature type="transmembrane region" description="Helical" evidence="4">
    <location>
        <begin position="376"/>
        <end position="398"/>
    </location>
</feature>
<dbReference type="GeneID" id="303298814"/>
<feature type="transmembrane region" description="Helical" evidence="4">
    <location>
        <begin position="325"/>
        <end position="344"/>
    </location>
</feature>
<keyword evidence="4" id="KW-0812">Transmembrane</keyword>
<dbReference type="PANTHER" id="PTHR43702:SF11">
    <property type="entry name" value="L-FUCOSE-PROTON SYMPORTER"/>
    <property type="match status" value="1"/>
</dbReference>
<dbReference type="InterPro" id="IPR036259">
    <property type="entry name" value="MFS_trans_sf"/>
</dbReference>
<reference evidence="6" key="1">
    <citation type="journal article" date="2019" name="Int. J. Syst. Evol. Microbiol.">
        <title>The Global Catalogue of Microorganisms (GCM) 10K type strain sequencing project: providing services to taxonomists for standard genome sequencing and annotation.</title>
        <authorList>
            <consortium name="The Broad Institute Genomics Platform"/>
            <consortium name="The Broad Institute Genome Sequencing Center for Infectious Disease"/>
            <person name="Wu L."/>
            <person name="Ma J."/>
        </authorList>
    </citation>
    <scope>NUCLEOTIDE SEQUENCE [LARGE SCALE GENOMIC DNA]</scope>
    <source>
        <strain evidence="6">CGMCC 1.16455</strain>
    </source>
</reference>
<feature type="transmembrane region" description="Helical" evidence="4">
    <location>
        <begin position="85"/>
        <end position="105"/>
    </location>
</feature>
<dbReference type="RefSeq" id="WP_343925890.1">
    <property type="nucleotide sequence ID" value="NZ_BAAAIR010000048.1"/>
</dbReference>
<feature type="transmembrane region" description="Helical" evidence="4">
    <location>
        <begin position="410"/>
        <end position="428"/>
    </location>
</feature>
<feature type="transmembrane region" description="Helical" evidence="4">
    <location>
        <begin position="179"/>
        <end position="201"/>
    </location>
</feature>
<dbReference type="InterPro" id="IPR005275">
    <property type="entry name" value="Lfuc_symporter_FucP"/>
</dbReference>
<feature type="transmembrane region" description="Helical" evidence="4">
    <location>
        <begin position="440"/>
        <end position="459"/>
    </location>
</feature>
<dbReference type="InterPro" id="IPR011701">
    <property type="entry name" value="MFS"/>
</dbReference>
<protein>
    <submittedName>
        <fullName evidence="5">L-fucose:H+ symporter permease</fullName>
    </submittedName>
</protein>
<feature type="region of interest" description="Disordered" evidence="3">
    <location>
        <begin position="1"/>
        <end position="21"/>
    </location>
</feature>
<keyword evidence="2" id="KW-1003">Cell membrane</keyword>
<comment type="caution">
    <text evidence="5">The sequence shown here is derived from an EMBL/GenBank/DDBJ whole genome shotgun (WGS) entry which is preliminary data.</text>
</comment>
<dbReference type="Proteomes" id="UP001595937">
    <property type="component" value="Unassembled WGS sequence"/>
</dbReference>
<dbReference type="Pfam" id="PF07690">
    <property type="entry name" value="MFS_1"/>
    <property type="match status" value="1"/>
</dbReference>
<keyword evidence="4" id="KW-1133">Transmembrane helix</keyword>